<evidence type="ECO:0000259" key="1">
    <source>
        <dbReference type="Pfam" id="PF08241"/>
    </source>
</evidence>
<feature type="domain" description="Methyltransferase type 11" evidence="1">
    <location>
        <begin position="62"/>
        <end position="128"/>
    </location>
</feature>
<dbReference type="InterPro" id="IPR013216">
    <property type="entry name" value="Methyltransf_11"/>
</dbReference>
<name>A0A1I2B0P5_9BACT</name>
<evidence type="ECO:0000313" key="3">
    <source>
        <dbReference type="Proteomes" id="UP000198598"/>
    </source>
</evidence>
<dbReference type="GO" id="GO:0008757">
    <property type="term" value="F:S-adenosylmethionine-dependent methyltransferase activity"/>
    <property type="evidence" value="ECO:0007669"/>
    <property type="project" value="InterPro"/>
</dbReference>
<keyword evidence="2" id="KW-0808">Transferase</keyword>
<dbReference type="RefSeq" id="WP_093831760.1">
    <property type="nucleotide sequence ID" value="NZ_FOLQ01000014.1"/>
</dbReference>
<proteinExistence type="predicted"/>
<reference evidence="2 3" key="1">
    <citation type="submission" date="2016-10" db="EMBL/GenBank/DDBJ databases">
        <authorList>
            <person name="de Groot N.N."/>
        </authorList>
    </citation>
    <scope>NUCLEOTIDE SEQUENCE [LARGE SCALE GENOMIC DNA]</scope>
    <source>
        <strain evidence="2 3">DSM 26130</strain>
    </source>
</reference>
<dbReference type="Proteomes" id="UP000198598">
    <property type="component" value="Unassembled WGS sequence"/>
</dbReference>
<keyword evidence="2" id="KW-0489">Methyltransferase</keyword>
<organism evidence="2 3">
    <name type="scientific">Spirosoma endophyticum</name>
    <dbReference type="NCBI Taxonomy" id="662367"/>
    <lineage>
        <taxon>Bacteria</taxon>
        <taxon>Pseudomonadati</taxon>
        <taxon>Bacteroidota</taxon>
        <taxon>Cytophagia</taxon>
        <taxon>Cytophagales</taxon>
        <taxon>Cytophagaceae</taxon>
        <taxon>Spirosoma</taxon>
    </lineage>
</organism>
<dbReference type="InterPro" id="IPR029063">
    <property type="entry name" value="SAM-dependent_MTases_sf"/>
</dbReference>
<dbReference type="Pfam" id="PF08241">
    <property type="entry name" value="Methyltransf_11"/>
    <property type="match status" value="1"/>
</dbReference>
<evidence type="ECO:0000313" key="2">
    <source>
        <dbReference type="EMBL" id="SFE48740.1"/>
    </source>
</evidence>
<keyword evidence="3" id="KW-1185">Reference proteome</keyword>
<gene>
    <name evidence="2" type="ORF">SAMN05216167_114123</name>
</gene>
<dbReference type="AlphaFoldDB" id="A0A1I2B0P5"/>
<dbReference type="Gene3D" id="3.40.50.150">
    <property type="entry name" value="Vaccinia Virus protein VP39"/>
    <property type="match status" value="1"/>
</dbReference>
<dbReference type="EMBL" id="FOLQ01000014">
    <property type="protein sequence ID" value="SFE48740.1"/>
    <property type="molecule type" value="Genomic_DNA"/>
</dbReference>
<dbReference type="OrthoDB" id="9770553at2"/>
<sequence>MNYDRIYQYRFQQVSHEKKKVIWSIIAHYFYGLLGKPKRILDSAGGMCEFINAVPSEERWTVDIVDAIRKFAAPEVNLIIGDVLTVDLPKNYFDAVFISNFLEHLRSQEEVAFFLERMYGCLKPGGKIGIIGPNFKYCYREYFDFADHTVVLSELGVAEHLYGAGFTIEKSYSRFLPLSFRGGLPIHPTLVKLYMHMPFVWKILGKQFLFIAQKSPSKP</sequence>
<dbReference type="GO" id="GO:0032259">
    <property type="term" value="P:methylation"/>
    <property type="evidence" value="ECO:0007669"/>
    <property type="project" value="UniProtKB-KW"/>
</dbReference>
<protein>
    <submittedName>
        <fullName evidence="2">Methyltransferase domain-containing protein</fullName>
    </submittedName>
</protein>
<accession>A0A1I2B0P5</accession>
<dbReference type="STRING" id="662367.SAMN05216167_114123"/>
<dbReference type="CDD" id="cd02440">
    <property type="entry name" value="AdoMet_MTases"/>
    <property type="match status" value="1"/>
</dbReference>
<dbReference type="SUPFAM" id="SSF53335">
    <property type="entry name" value="S-adenosyl-L-methionine-dependent methyltransferases"/>
    <property type="match status" value="1"/>
</dbReference>